<dbReference type="FunFam" id="1.10.8.60:FF:000030">
    <property type="entry name" value="replication factor C subunit 3"/>
    <property type="match status" value="1"/>
</dbReference>
<comment type="catalytic activity">
    <reaction evidence="11">
        <text>pyranose + acceptor = pyranos-2,3-diulose + reduced acceptor.</text>
        <dbReference type="EC" id="1.1.99.29"/>
    </reaction>
</comment>
<proteinExistence type="inferred from homology"/>
<evidence type="ECO:0000256" key="13">
    <source>
        <dbReference type="ARBA" id="ARBA00034050"/>
    </source>
</evidence>
<evidence type="ECO:0000256" key="1">
    <source>
        <dbReference type="ARBA" id="ARBA00001974"/>
    </source>
</evidence>
<evidence type="ECO:0000256" key="3">
    <source>
        <dbReference type="ARBA" id="ARBA00010790"/>
    </source>
</evidence>
<feature type="domain" description="Glucose-methanol-choline oxidoreductase N-terminal" evidence="15">
    <location>
        <begin position="276"/>
        <end position="290"/>
    </location>
</feature>
<dbReference type="GO" id="GO:0050660">
    <property type="term" value="F:flavin adenine dinucleotide binding"/>
    <property type="evidence" value="ECO:0007669"/>
    <property type="project" value="InterPro"/>
</dbReference>
<comment type="catalytic activity">
    <reaction evidence="10">
        <text>pyranose + acceptor = pyranos-2-ulose + reduced acceptor.</text>
        <dbReference type="EC" id="1.1.99.29"/>
    </reaction>
</comment>
<dbReference type="EC" id="1.1.99.29" evidence="5"/>
<comment type="function">
    <text evidence="9">Catalyzes the single-oxidation or sequential double oxidation reaction of carbohydrates primarily at carbon-2 and/or carbon-3 with the concomitant reduction of the flavin. The enzyme exhibits a broad sugar substrate specificity, oxidizing different aldopyranoses to the corresponding C-1, C-2, C-3 or C-1,2, C-2,3 and C-3,4 (di)dehydro sugars with substrate-specific regioselectivity. Accepts only a narrow range of electron acceptors such as substituted benzoquinones and complexed metal ions and reacts extremely slowly with O(2) as acceptor. May play a role in the natural recycling of plant matter by oxidizing all major monosaccharides in lignocellulose and by reducing quinone compounds or reactive radical species generated during lignin depolymerization.</text>
</comment>
<dbReference type="GO" id="GO:0003677">
    <property type="term" value="F:DNA binding"/>
    <property type="evidence" value="ECO:0007669"/>
    <property type="project" value="InterPro"/>
</dbReference>
<evidence type="ECO:0000256" key="10">
    <source>
        <dbReference type="ARBA" id="ARBA00033986"/>
    </source>
</evidence>
<dbReference type="SUPFAM" id="SSF52540">
    <property type="entry name" value="P-loop containing nucleoside triphosphate hydrolases"/>
    <property type="match status" value="1"/>
</dbReference>
<sequence>MSDAAKSNDAVYDIIFAGGGATACITAGRLAAADPNLKILILEAGPHTRELQDHIQPARYFASLGLPKETFTFHKAKPSDALLGRAPVVPSGRAVGGGSSVNCKFFHLTKALHIFILTIAFDIVAVYTRAAASDYDDWETKYGNKGWGSKHLIPLLKKAETYQAVSTNDTHGSSGPIKVSFAPDLVNIAEDFLEVANAYDKEHGFTNDTNAFYEADKYGEKATNLTVLDRQRVVRIIFEGTKAVGVEYVNDVVGRKGVVTTTSTARASRLVVCSAGAFGSPAILERSGIGARSILEKNKVNVLVDLPGVGENYQDHNLIFAPFVATPEADTLDEIFRGTEEEIRPYEEQWLKDGQGLMAHNGLDCGIKLRPTPSELAEISEEFGDTWKSYFANAPDKPVMIYLPFAAYAGANPAVPRGKYFSIAYFSGYPVSTGYVHITSGTNPYAKADFHPGYLDKPDDIAILRWAYKKSREYARRMKYYAGDVVVGHPSFSEGSKAVTKQSSPPASLTEQDIVYTKEDDEAIDKYHRENVETTWHSIGTCAMKPREQGGVVDERLNVYGVQGLKVADCSIAPGNVGANTYNTAIAIGEKAAVIIAEELGIEGTQQVDLNAKQRFKVVIINEADSLSRDAQAALRRTMEKYMSNMRIILCANSTSRLIAPIKSRCLLMRVAAPNEEEMMTVLQYVAKRAGFDLPPDAADKIIADANGNLRKAILVLEALKMQSPDLSGSLAVAKPDWEVYCHKVADLIIGEQSPARVMEVRSKFYELLSHCIPPTVILKTVAERVVEKVDEAIKADVIHWAAFYEVRMRTGNKKIYHLEAWVVKVMSLYKQFFYNFDMSEFD</sequence>
<dbReference type="FunFam" id="1.20.272.10:FF:000002">
    <property type="entry name" value="Replication factor C subunit 3"/>
    <property type="match status" value="1"/>
</dbReference>
<dbReference type="Gene3D" id="1.20.272.10">
    <property type="match status" value="1"/>
</dbReference>
<dbReference type="PROSITE" id="PS00624">
    <property type="entry name" value="GMC_OXRED_2"/>
    <property type="match status" value="1"/>
</dbReference>
<evidence type="ECO:0000256" key="6">
    <source>
        <dbReference type="ARBA" id="ARBA00022525"/>
    </source>
</evidence>
<comment type="cofactor">
    <cofactor evidence="1">
        <name>FAD</name>
        <dbReference type="ChEBI" id="CHEBI:57692"/>
    </cofactor>
</comment>
<dbReference type="GO" id="GO:0033718">
    <property type="term" value="F:pyranose dehydrogenase (acceptor) activity"/>
    <property type="evidence" value="ECO:0007669"/>
    <property type="project" value="UniProtKB-EC"/>
</dbReference>
<comment type="similarity">
    <text evidence="3">Belongs to the GMC oxidoreductase family.</text>
</comment>
<dbReference type="Proteomes" id="UP000521872">
    <property type="component" value="Unassembled WGS sequence"/>
</dbReference>
<keyword evidence="17" id="KW-1185">Reference proteome</keyword>
<accession>A0A8H4QLT1</accession>
<dbReference type="SUPFAM" id="SSF48019">
    <property type="entry name" value="post-AAA+ oligomerization domain-like"/>
    <property type="match status" value="1"/>
</dbReference>
<dbReference type="Pfam" id="PF22534">
    <property type="entry name" value="RFC_C"/>
    <property type="match status" value="1"/>
</dbReference>
<dbReference type="PANTHER" id="PTHR11552">
    <property type="entry name" value="GLUCOSE-METHANOL-CHOLINE GMC OXIDOREDUCTASE"/>
    <property type="match status" value="1"/>
</dbReference>
<gene>
    <name evidence="16" type="ORF">D9613_007489</name>
</gene>
<comment type="catalytic activity">
    <reaction evidence="13">
        <text>a pyranoside + acceptor = a pyranosid-3-ulose + reduced acceptor.</text>
        <dbReference type="EC" id="1.1.99.29"/>
    </reaction>
</comment>
<dbReference type="InterPro" id="IPR047854">
    <property type="entry name" value="RFC_lid"/>
</dbReference>
<dbReference type="Pfam" id="PF21960">
    <property type="entry name" value="RCF1-5-like_lid"/>
    <property type="match status" value="1"/>
</dbReference>
<dbReference type="InterPro" id="IPR007867">
    <property type="entry name" value="GMC_OxRtase_C"/>
</dbReference>
<evidence type="ECO:0000313" key="16">
    <source>
        <dbReference type="EMBL" id="KAF4613487.1"/>
    </source>
</evidence>
<name>A0A8H4QLT1_9AGAR</name>
<keyword evidence="6" id="KW-0964">Secreted</keyword>
<protein>
    <recommendedName>
        <fullName evidence="5">pyranose dehydrogenase (acceptor)</fullName>
        <ecNumber evidence="5">1.1.99.29</ecNumber>
    </recommendedName>
</protein>
<comment type="caution">
    <text evidence="16">The sequence shown here is derived from an EMBL/GenBank/DDBJ whole genome shotgun (WGS) entry which is preliminary data.</text>
</comment>
<dbReference type="AlphaFoldDB" id="A0A8H4QLT1"/>
<comment type="catalytic activity">
    <reaction evidence="12">
        <text>pyranose + acceptor = pyranos-3-ulose + reduced acceptor.</text>
        <dbReference type="EC" id="1.1.99.29"/>
    </reaction>
</comment>
<comment type="subunit">
    <text evidence="4">Monomer.</text>
</comment>
<dbReference type="GO" id="GO:0005524">
    <property type="term" value="F:ATP binding"/>
    <property type="evidence" value="ECO:0007669"/>
    <property type="project" value="UniProtKB-KW"/>
</dbReference>
<dbReference type="Pfam" id="PF05199">
    <property type="entry name" value="GMC_oxred_C"/>
    <property type="match status" value="1"/>
</dbReference>
<dbReference type="Pfam" id="PF00732">
    <property type="entry name" value="GMC_oxred_N"/>
    <property type="match status" value="1"/>
</dbReference>
<dbReference type="Gene3D" id="1.10.8.60">
    <property type="match status" value="1"/>
</dbReference>
<reference evidence="16 17" key="1">
    <citation type="submission" date="2019-12" db="EMBL/GenBank/DDBJ databases">
        <authorList>
            <person name="Floudas D."/>
            <person name="Bentzer J."/>
            <person name="Ahren D."/>
            <person name="Johansson T."/>
            <person name="Persson P."/>
            <person name="Tunlid A."/>
        </authorList>
    </citation>
    <scope>NUCLEOTIDE SEQUENCE [LARGE SCALE GENOMIC DNA]</scope>
    <source>
        <strain evidence="16 17">CBS 102.39</strain>
    </source>
</reference>
<evidence type="ECO:0000313" key="17">
    <source>
        <dbReference type="Proteomes" id="UP000521872"/>
    </source>
</evidence>
<dbReference type="Pfam" id="PF13177">
    <property type="entry name" value="DNA_pol3_delta2"/>
    <property type="match status" value="1"/>
</dbReference>
<dbReference type="GO" id="GO:0006271">
    <property type="term" value="P:DNA strand elongation involved in DNA replication"/>
    <property type="evidence" value="ECO:0007669"/>
    <property type="project" value="UniProtKB-ARBA"/>
</dbReference>
<dbReference type="SUPFAM" id="SSF54373">
    <property type="entry name" value="FAD-linked reductases, C-terminal domain"/>
    <property type="match status" value="1"/>
</dbReference>
<dbReference type="Gene3D" id="3.30.560.10">
    <property type="entry name" value="Glucose Oxidase, domain 3"/>
    <property type="match status" value="1"/>
</dbReference>
<dbReference type="EMBL" id="JAACJL010000045">
    <property type="protein sequence ID" value="KAF4613487.1"/>
    <property type="molecule type" value="Genomic_DNA"/>
</dbReference>
<comment type="catalytic activity">
    <reaction evidence="14">
        <text>a pyranoside + acceptor = a pyranosid-3,4-diulose + reduced acceptor.</text>
        <dbReference type="EC" id="1.1.99.29"/>
    </reaction>
</comment>
<dbReference type="InterPro" id="IPR012132">
    <property type="entry name" value="GMC_OxRdtase"/>
</dbReference>
<dbReference type="InterPro" id="IPR000172">
    <property type="entry name" value="GMC_OxRdtase_N"/>
</dbReference>
<evidence type="ECO:0000256" key="2">
    <source>
        <dbReference type="ARBA" id="ARBA00004613"/>
    </source>
</evidence>
<organism evidence="16 17">
    <name type="scientific">Agrocybe pediades</name>
    <dbReference type="NCBI Taxonomy" id="84607"/>
    <lineage>
        <taxon>Eukaryota</taxon>
        <taxon>Fungi</taxon>
        <taxon>Dikarya</taxon>
        <taxon>Basidiomycota</taxon>
        <taxon>Agaricomycotina</taxon>
        <taxon>Agaricomycetes</taxon>
        <taxon>Agaricomycetidae</taxon>
        <taxon>Agaricales</taxon>
        <taxon>Agaricineae</taxon>
        <taxon>Strophariaceae</taxon>
        <taxon>Agrocybe</taxon>
    </lineage>
</organism>
<dbReference type="InterPro" id="IPR036188">
    <property type="entry name" value="FAD/NAD-bd_sf"/>
</dbReference>
<dbReference type="Gene3D" id="3.50.50.60">
    <property type="entry name" value="FAD/NAD(P)-binding domain"/>
    <property type="match status" value="1"/>
</dbReference>
<keyword evidence="8" id="KW-0067">ATP-binding</keyword>
<dbReference type="InterPro" id="IPR008921">
    <property type="entry name" value="DNA_pol3_clamp-load_cplx_C"/>
</dbReference>
<dbReference type="CDD" id="cd18140">
    <property type="entry name" value="HLD_clamp_RFC"/>
    <property type="match status" value="1"/>
</dbReference>
<evidence type="ECO:0000256" key="12">
    <source>
        <dbReference type="ARBA" id="ARBA00034029"/>
    </source>
</evidence>
<keyword evidence="7" id="KW-0547">Nucleotide-binding</keyword>
<dbReference type="SUPFAM" id="SSF51905">
    <property type="entry name" value="FAD/NAD(P)-binding domain"/>
    <property type="match status" value="1"/>
</dbReference>
<evidence type="ECO:0000256" key="8">
    <source>
        <dbReference type="ARBA" id="ARBA00022840"/>
    </source>
</evidence>
<evidence type="ECO:0000256" key="11">
    <source>
        <dbReference type="ARBA" id="ARBA00034010"/>
    </source>
</evidence>
<evidence type="ECO:0000256" key="14">
    <source>
        <dbReference type="ARBA" id="ARBA00034059"/>
    </source>
</evidence>
<evidence type="ECO:0000259" key="15">
    <source>
        <dbReference type="PROSITE" id="PS00624"/>
    </source>
</evidence>
<dbReference type="PROSITE" id="PS51257">
    <property type="entry name" value="PROKAR_LIPOPROTEIN"/>
    <property type="match status" value="1"/>
</dbReference>
<dbReference type="GO" id="GO:0005576">
    <property type="term" value="C:extracellular region"/>
    <property type="evidence" value="ECO:0007669"/>
    <property type="project" value="UniProtKB-SubCell"/>
</dbReference>
<evidence type="ECO:0000256" key="5">
    <source>
        <dbReference type="ARBA" id="ARBA00013177"/>
    </source>
</evidence>
<dbReference type="Gene3D" id="3.40.50.300">
    <property type="entry name" value="P-loop containing nucleotide triphosphate hydrolases"/>
    <property type="match status" value="1"/>
</dbReference>
<evidence type="ECO:0000256" key="4">
    <source>
        <dbReference type="ARBA" id="ARBA00011245"/>
    </source>
</evidence>
<dbReference type="PANTHER" id="PTHR11552:SF78">
    <property type="entry name" value="GLUCOSE-METHANOL-CHOLINE OXIDOREDUCTASE N-TERMINAL DOMAIN-CONTAINING PROTEIN"/>
    <property type="match status" value="1"/>
</dbReference>
<evidence type="ECO:0000256" key="7">
    <source>
        <dbReference type="ARBA" id="ARBA00022741"/>
    </source>
</evidence>
<evidence type="ECO:0000256" key="9">
    <source>
        <dbReference type="ARBA" id="ARBA00024699"/>
    </source>
</evidence>
<dbReference type="InterPro" id="IPR027417">
    <property type="entry name" value="P-loop_NTPase"/>
</dbReference>
<comment type="subcellular location">
    <subcellularLocation>
        <location evidence="2">Secreted</location>
    </subcellularLocation>
</comment>